<dbReference type="PANTHER" id="PTHR30273">
    <property type="entry name" value="PERIPLASMIC SIGNAL SENSOR AND SIGMA FACTOR ACTIVATOR FECR-RELATED"/>
    <property type="match status" value="1"/>
</dbReference>
<reference evidence="4 5" key="1">
    <citation type="submission" date="2020-11" db="EMBL/GenBank/DDBJ databases">
        <title>Pedobacter endophytica, an endophytic bacteria isolated form Carex pumila.</title>
        <authorList>
            <person name="Peng Y."/>
            <person name="Jiang L."/>
            <person name="Lee J."/>
        </authorList>
    </citation>
    <scope>NUCLEOTIDE SEQUENCE [LARGE SCALE GENOMIC DNA]</scope>
    <source>
        <strain evidence="4 5">JBR3-12</strain>
    </source>
</reference>
<evidence type="ECO:0000256" key="1">
    <source>
        <dbReference type="SAM" id="Phobius"/>
    </source>
</evidence>
<proteinExistence type="predicted"/>
<dbReference type="Proteomes" id="UP000594759">
    <property type="component" value="Chromosome"/>
</dbReference>
<dbReference type="AlphaFoldDB" id="A0A7S9L2A4"/>
<dbReference type="KEGG" id="pex:IZT61_08065"/>
<dbReference type="Gene3D" id="3.55.50.30">
    <property type="match status" value="1"/>
</dbReference>
<dbReference type="GO" id="GO:0016989">
    <property type="term" value="F:sigma factor antagonist activity"/>
    <property type="evidence" value="ECO:0007669"/>
    <property type="project" value="TreeGrafter"/>
</dbReference>
<feature type="domain" description="FecR protein" evidence="2">
    <location>
        <begin position="189"/>
        <end position="286"/>
    </location>
</feature>
<organism evidence="4 5">
    <name type="scientific">Pedobacter endophyticus</name>
    <dbReference type="NCBI Taxonomy" id="2789740"/>
    <lineage>
        <taxon>Bacteria</taxon>
        <taxon>Pseudomonadati</taxon>
        <taxon>Bacteroidota</taxon>
        <taxon>Sphingobacteriia</taxon>
        <taxon>Sphingobacteriales</taxon>
        <taxon>Sphingobacteriaceae</taxon>
        <taxon>Pedobacter</taxon>
    </lineage>
</organism>
<sequence>MHKERIFYLLNLYYENSLSHDESIELSLLINETDQEEVINALSKIISAAPDPESENADFDEAEIKYRVSQILAIDSHLEIKAATAKSKFKLSKYGVAAAAAVLIILLGTYIISRNSFIGSANSNNIAKTIDVQPGNKGAVLVLSDGTEVLLDSVSNGKVIVGRDGSKIRIDNGQIVYLDKNAKASNINTVRTPKGRQYHLTLSDGTKVWLNAASSIEYPVAFTTGARKVTISGEAYFEVVKNPKKPFRVNIADSKTNIEVLGTHFNVNTYADNGNYKTTLLEGSIKLNTGKLKFLLKPNQQAITQPQSDQFQIIENINPEDIVAWKNDLFYFNEASIDDVMQELARWYSIDVSYQGSKPSGTFTGKIDKNLTLRQALKILGATRVKYELLQNNKLIIQ</sequence>
<protein>
    <submittedName>
        <fullName evidence="4">FecR domain-containing protein</fullName>
    </submittedName>
</protein>
<keyword evidence="1" id="KW-0812">Transmembrane</keyword>
<dbReference type="InterPro" id="IPR032508">
    <property type="entry name" value="FecR_C"/>
</dbReference>
<dbReference type="Pfam" id="PF16344">
    <property type="entry name" value="FecR_C"/>
    <property type="match status" value="1"/>
</dbReference>
<dbReference type="PANTHER" id="PTHR30273:SF2">
    <property type="entry name" value="PROTEIN FECR"/>
    <property type="match status" value="1"/>
</dbReference>
<evidence type="ECO:0000313" key="5">
    <source>
        <dbReference type="Proteomes" id="UP000594759"/>
    </source>
</evidence>
<keyword evidence="1" id="KW-1133">Transmembrane helix</keyword>
<dbReference type="Pfam" id="PF04773">
    <property type="entry name" value="FecR"/>
    <property type="match status" value="1"/>
</dbReference>
<dbReference type="RefSeq" id="WP_196100650.1">
    <property type="nucleotide sequence ID" value="NZ_CP064939.1"/>
</dbReference>
<evidence type="ECO:0000313" key="4">
    <source>
        <dbReference type="EMBL" id="QPH41199.1"/>
    </source>
</evidence>
<keyword evidence="5" id="KW-1185">Reference proteome</keyword>
<dbReference type="InterPro" id="IPR006860">
    <property type="entry name" value="FecR"/>
</dbReference>
<accession>A0A7S9L2A4</accession>
<name>A0A7S9L2A4_9SPHI</name>
<feature type="transmembrane region" description="Helical" evidence="1">
    <location>
        <begin position="94"/>
        <end position="113"/>
    </location>
</feature>
<feature type="domain" description="Protein FecR C-terminal" evidence="3">
    <location>
        <begin position="330"/>
        <end position="397"/>
    </location>
</feature>
<keyword evidence="1" id="KW-0472">Membrane</keyword>
<dbReference type="InterPro" id="IPR012373">
    <property type="entry name" value="Ferrdict_sens_TM"/>
</dbReference>
<dbReference type="Gene3D" id="2.60.120.1440">
    <property type="match status" value="1"/>
</dbReference>
<evidence type="ECO:0000259" key="3">
    <source>
        <dbReference type="Pfam" id="PF16344"/>
    </source>
</evidence>
<dbReference type="EMBL" id="CP064939">
    <property type="protein sequence ID" value="QPH41199.1"/>
    <property type="molecule type" value="Genomic_DNA"/>
</dbReference>
<evidence type="ECO:0000259" key="2">
    <source>
        <dbReference type="Pfam" id="PF04773"/>
    </source>
</evidence>
<gene>
    <name evidence="4" type="ORF">IZT61_08065</name>
</gene>